<evidence type="ECO:0000256" key="8">
    <source>
        <dbReference type="RuleBase" id="RU003651"/>
    </source>
</evidence>
<evidence type="ECO:0000256" key="7">
    <source>
        <dbReference type="ARBA" id="ARBA00023235"/>
    </source>
</evidence>
<dbReference type="Gene3D" id="3.40.50.300">
    <property type="entry name" value="P-loop containing nucleotide triphosphate hydrolases"/>
    <property type="match status" value="1"/>
</dbReference>
<dbReference type="Proteomes" id="UP001054837">
    <property type="component" value="Unassembled WGS sequence"/>
</dbReference>
<evidence type="ECO:0000256" key="2">
    <source>
        <dbReference type="ARBA" id="ARBA00022490"/>
    </source>
</evidence>
<name>A0AAV4N9Z8_9ARAC</name>
<dbReference type="FunFam" id="3.40.50.300:FF:002588">
    <property type="entry name" value="ATPase, AAA family"/>
    <property type="match status" value="1"/>
</dbReference>
<keyword evidence="6" id="KW-0206">Cytoskeleton</keyword>
<organism evidence="10 11">
    <name type="scientific">Caerostris darwini</name>
    <dbReference type="NCBI Taxonomy" id="1538125"/>
    <lineage>
        <taxon>Eukaryota</taxon>
        <taxon>Metazoa</taxon>
        <taxon>Ecdysozoa</taxon>
        <taxon>Arthropoda</taxon>
        <taxon>Chelicerata</taxon>
        <taxon>Arachnida</taxon>
        <taxon>Araneae</taxon>
        <taxon>Araneomorphae</taxon>
        <taxon>Entelegynae</taxon>
        <taxon>Araneoidea</taxon>
        <taxon>Araneidae</taxon>
        <taxon>Caerostris</taxon>
    </lineage>
</organism>
<dbReference type="SUPFAM" id="SSF52540">
    <property type="entry name" value="P-loop containing nucleoside triphosphate hydrolases"/>
    <property type="match status" value="1"/>
</dbReference>
<evidence type="ECO:0000256" key="5">
    <source>
        <dbReference type="ARBA" id="ARBA00022840"/>
    </source>
</evidence>
<evidence type="ECO:0000313" key="10">
    <source>
        <dbReference type="EMBL" id="GIX80322.1"/>
    </source>
</evidence>
<dbReference type="SMART" id="SM00382">
    <property type="entry name" value="AAA"/>
    <property type="match status" value="1"/>
</dbReference>
<dbReference type="InterPro" id="IPR027417">
    <property type="entry name" value="P-loop_NTPase"/>
</dbReference>
<dbReference type="InterPro" id="IPR003960">
    <property type="entry name" value="ATPase_AAA_CS"/>
</dbReference>
<protein>
    <submittedName>
        <fullName evidence="10">Katanin p60 ATPase-containing subunit A-like 2</fullName>
    </submittedName>
</protein>
<keyword evidence="4 8" id="KW-0547">Nucleotide-binding</keyword>
<dbReference type="GO" id="GO:0016853">
    <property type="term" value="F:isomerase activity"/>
    <property type="evidence" value="ECO:0007669"/>
    <property type="project" value="UniProtKB-KW"/>
</dbReference>
<dbReference type="PROSITE" id="PS50896">
    <property type="entry name" value="LISH"/>
    <property type="match status" value="1"/>
</dbReference>
<keyword evidence="11" id="KW-1185">Reference proteome</keyword>
<dbReference type="Pfam" id="PF17862">
    <property type="entry name" value="AAA_lid_3"/>
    <property type="match status" value="1"/>
</dbReference>
<evidence type="ECO:0000259" key="9">
    <source>
        <dbReference type="SMART" id="SM00382"/>
    </source>
</evidence>
<dbReference type="InterPro" id="IPR003593">
    <property type="entry name" value="AAA+_ATPase"/>
</dbReference>
<dbReference type="EMBL" id="BPLQ01001279">
    <property type="protein sequence ID" value="GIX80322.1"/>
    <property type="molecule type" value="Genomic_DNA"/>
</dbReference>
<evidence type="ECO:0000256" key="1">
    <source>
        <dbReference type="ARBA" id="ARBA00004647"/>
    </source>
</evidence>
<comment type="similarity">
    <text evidence="8">Belongs to the AAA ATPase family.</text>
</comment>
<evidence type="ECO:0000256" key="6">
    <source>
        <dbReference type="ARBA" id="ARBA00023212"/>
    </source>
</evidence>
<comment type="subcellular location">
    <subcellularLocation>
        <location evidence="1">Cytoplasm</location>
        <location evidence="1">Cytoskeleton</location>
        <location evidence="1">Spindle pole</location>
    </subcellularLocation>
</comment>
<gene>
    <name evidence="10" type="primary">Katnal2</name>
    <name evidence="10" type="ORF">CDAR_426641</name>
</gene>
<evidence type="ECO:0000313" key="11">
    <source>
        <dbReference type="Proteomes" id="UP001054837"/>
    </source>
</evidence>
<evidence type="ECO:0000256" key="3">
    <source>
        <dbReference type="ARBA" id="ARBA00022701"/>
    </source>
</evidence>
<sequence length="470" mass="54245">MTHLNIEKISLACRDREKEEQKKNSRKKNILLLIYHFLENNGFIQTMNMLSNESRFPFSEYIVCDNIDLNSILQDFESYYFLKYQKLPHIIKKLPDSYIQPKQKLRKSRSEARAIMSASEQVEEVEDNAFNRFGINITSNSTNEITEDNIVRCSESIVSFENYSPEMKAMANIVMQDFSKTNNNSLKWSDIVGHEKTKQILKEAIVYPFKYHHLFPTVSSTWKSILLYGPTGTGKTLLATAAAVTSKVAFFNISISTLVSKWRGESEKLVKVLFDLAKFYAPSIIFIDEIDALMSHRGCDHEASRRMKTEFFLQMDALSTCDKFVLLIGASNMPWELDCAILRRMEKRILVSLPDFDSRCSLFEKYLTFDFQNNENIKIKTNFDYNKLAEVSESYSASDIELVCKEVKMGHIRSIVESLEMHHIGKNVKSSSFIKGLETSDVLLAIDRIKPASVELIQKYMDWKEKHGSE</sequence>
<dbReference type="PROSITE" id="PS00674">
    <property type="entry name" value="AAA"/>
    <property type="match status" value="1"/>
</dbReference>
<dbReference type="PANTHER" id="PTHR23074">
    <property type="entry name" value="AAA DOMAIN-CONTAINING"/>
    <property type="match status" value="1"/>
</dbReference>
<keyword evidence="5 8" id="KW-0067">ATP-binding</keyword>
<dbReference type="GO" id="GO:0000922">
    <property type="term" value="C:spindle pole"/>
    <property type="evidence" value="ECO:0007669"/>
    <property type="project" value="UniProtKB-SubCell"/>
</dbReference>
<dbReference type="PANTHER" id="PTHR23074:SF78">
    <property type="entry name" value="KATANIN P60 ATPASE-CONTAINING SUBUNIT A-LIKE 2"/>
    <property type="match status" value="1"/>
</dbReference>
<dbReference type="Pfam" id="PF00004">
    <property type="entry name" value="AAA"/>
    <property type="match status" value="1"/>
</dbReference>
<comment type="caution">
    <text evidence="10">The sequence shown here is derived from an EMBL/GenBank/DDBJ whole genome shotgun (WGS) entry which is preliminary data.</text>
</comment>
<keyword evidence="2" id="KW-0963">Cytoplasm</keyword>
<dbReference type="AlphaFoldDB" id="A0AAV4N9Z8"/>
<dbReference type="InterPro" id="IPR006594">
    <property type="entry name" value="LisH"/>
</dbReference>
<dbReference type="GO" id="GO:0005874">
    <property type="term" value="C:microtubule"/>
    <property type="evidence" value="ECO:0007669"/>
    <property type="project" value="UniProtKB-KW"/>
</dbReference>
<dbReference type="Gene3D" id="1.10.8.60">
    <property type="match status" value="1"/>
</dbReference>
<dbReference type="InterPro" id="IPR003959">
    <property type="entry name" value="ATPase_AAA_core"/>
</dbReference>
<dbReference type="InterPro" id="IPR041569">
    <property type="entry name" value="AAA_lid_3"/>
</dbReference>
<accession>A0AAV4N9Z8</accession>
<keyword evidence="3" id="KW-0493">Microtubule</keyword>
<dbReference type="GO" id="GO:0005524">
    <property type="term" value="F:ATP binding"/>
    <property type="evidence" value="ECO:0007669"/>
    <property type="project" value="UniProtKB-KW"/>
</dbReference>
<proteinExistence type="inferred from homology"/>
<dbReference type="GO" id="GO:0016887">
    <property type="term" value="F:ATP hydrolysis activity"/>
    <property type="evidence" value="ECO:0007669"/>
    <property type="project" value="InterPro"/>
</dbReference>
<evidence type="ECO:0000256" key="4">
    <source>
        <dbReference type="ARBA" id="ARBA00022741"/>
    </source>
</evidence>
<dbReference type="InterPro" id="IPR050304">
    <property type="entry name" value="MT-severing_AAA_ATPase"/>
</dbReference>
<keyword evidence="7" id="KW-0413">Isomerase</keyword>
<reference evidence="10 11" key="1">
    <citation type="submission" date="2021-06" db="EMBL/GenBank/DDBJ databases">
        <title>Caerostris darwini draft genome.</title>
        <authorList>
            <person name="Kono N."/>
            <person name="Arakawa K."/>
        </authorList>
    </citation>
    <scope>NUCLEOTIDE SEQUENCE [LARGE SCALE GENOMIC DNA]</scope>
</reference>
<feature type="domain" description="AAA+ ATPase" evidence="9">
    <location>
        <begin position="221"/>
        <end position="355"/>
    </location>
</feature>